<accession>A0ACB6R696</accession>
<keyword evidence="2" id="KW-1185">Reference proteome</keyword>
<dbReference type="Proteomes" id="UP000799755">
    <property type="component" value="Unassembled WGS sequence"/>
</dbReference>
<evidence type="ECO:0000313" key="1">
    <source>
        <dbReference type="EMBL" id="KAF2474686.1"/>
    </source>
</evidence>
<organism evidence="1 2">
    <name type="scientific">Lindgomyces ingoldianus</name>
    <dbReference type="NCBI Taxonomy" id="673940"/>
    <lineage>
        <taxon>Eukaryota</taxon>
        <taxon>Fungi</taxon>
        <taxon>Dikarya</taxon>
        <taxon>Ascomycota</taxon>
        <taxon>Pezizomycotina</taxon>
        <taxon>Dothideomycetes</taxon>
        <taxon>Pleosporomycetidae</taxon>
        <taxon>Pleosporales</taxon>
        <taxon>Lindgomycetaceae</taxon>
        <taxon>Lindgomyces</taxon>
    </lineage>
</organism>
<reference evidence="1" key="1">
    <citation type="journal article" date="2020" name="Stud. Mycol.">
        <title>101 Dothideomycetes genomes: a test case for predicting lifestyles and emergence of pathogens.</title>
        <authorList>
            <person name="Haridas S."/>
            <person name="Albert R."/>
            <person name="Binder M."/>
            <person name="Bloem J."/>
            <person name="Labutti K."/>
            <person name="Salamov A."/>
            <person name="Andreopoulos B."/>
            <person name="Baker S."/>
            <person name="Barry K."/>
            <person name="Bills G."/>
            <person name="Bluhm B."/>
            <person name="Cannon C."/>
            <person name="Castanera R."/>
            <person name="Culley D."/>
            <person name="Daum C."/>
            <person name="Ezra D."/>
            <person name="Gonzalez J."/>
            <person name="Henrissat B."/>
            <person name="Kuo A."/>
            <person name="Liang C."/>
            <person name="Lipzen A."/>
            <person name="Lutzoni F."/>
            <person name="Magnuson J."/>
            <person name="Mondo S."/>
            <person name="Nolan M."/>
            <person name="Ohm R."/>
            <person name="Pangilinan J."/>
            <person name="Park H.-J."/>
            <person name="Ramirez L."/>
            <person name="Alfaro M."/>
            <person name="Sun H."/>
            <person name="Tritt A."/>
            <person name="Yoshinaga Y."/>
            <person name="Zwiers L.-H."/>
            <person name="Turgeon B."/>
            <person name="Goodwin S."/>
            <person name="Spatafora J."/>
            <person name="Crous P."/>
            <person name="Grigoriev I."/>
        </authorList>
    </citation>
    <scope>NUCLEOTIDE SEQUENCE</scope>
    <source>
        <strain evidence="1">ATCC 200398</strain>
    </source>
</reference>
<evidence type="ECO:0000313" key="2">
    <source>
        <dbReference type="Proteomes" id="UP000799755"/>
    </source>
</evidence>
<protein>
    <submittedName>
        <fullName evidence="1">Uncharacterized protein</fullName>
    </submittedName>
</protein>
<comment type="caution">
    <text evidence="1">The sequence shown here is derived from an EMBL/GenBank/DDBJ whole genome shotgun (WGS) entry which is preliminary data.</text>
</comment>
<sequence length="173" mass="19524">MTMSDALRDIQPYWCAKQWEPVLVTGRGVKEHGSYVQNLRDHKLGYNEMSIYFRDNEDQVPCSPEAEELSVIEFCKAFFVPVVVGTLWGSKVDKSVDTEEALDSEKTLDAKDTPDADRYLTQLTPPLAQRYQTFRVGVSPFLLCPKTQPSCSNPSISANTQRDHPSVHQAVQN</sequence>
<proteinExistence type="predicted"/>
<name>A0ACB6R696_9PLEO</name>
<dbReference type="EMBL" id="MU003497">
    <property type="protein sequence ID" value="KAF2474686.1"/>
    <property type="molecule type" value="Genomic_DNA"/>
</dbReference>
<gene>
    <name evidence="1" type="ORF">BDR25DRAFT_311131</name>
</gene>